<dbReference type="AlphaFoldDB" id="L5JM60"/>
<proteinExistence type="predicted"/>
<dbReference type="EMBL" id="KB031158">
    <property type="protein sequence ID" value="ELK00484.1"/>
    <property type="molecule type" value="Genomic_DNA"/>
</dbReference>
<dbReference type="Proteomes" id="UP000010552">
    <property type="component" value="Unassembled WGS sequence"/>
</dbReference>
<reference evidence="2" key="1">
    <citation type="journal article" date="2013" name="Science">
        <title>Comparative analysis of bat genomes provides insight into the evolution of flight and immunity.</title>
        <authorList>
            <person name="Zhang G."/>
            <person name="Cowled C."/>
            <person name="Shi Z."/>
            <person name="Huang Z."/>
            <person name="Bishop-Lilly K.A."/>
            <person name="Fang X."/>
            <person name="Wynne J.W."/>
            <person name="Xiong Z."/>
            <person name="Baker M.L."/>
            <person name="Zhao W."/>
            <person name="Tachedjian M."/>
            <person name="Zhu Y."/>
            <person name="Zhou P."/>
            <person name="Jiang X."/>
            <person name="Ng J."/>
            <person name="Yang L."/>
            <person name="Wu L."/>
            <person name="Xiao J."/>
            <person name="Feng Y."/>
            <person name="Chen Y."/>
            <person name="Sun X."/>
            <person name="Zhang Y."/>
            <person name="Marsh G.A."/>
            <person name="Crameri G."/>
            <person name="Broder C.C."/>
            <person name="Frey K.G."/>
            <person name="Wang L.F."/>
            <person name="Wang J."/>
        </authorList>
    </citation>
    <scope>NUCLEOTIDE SEQUENCE [LARGE SCALE GENOMIC DNA]</scope>
</reference>
<organism evidence="1 2">
    <name type="scientific">Pteropus alecto</name>
    <name type="common">Black flying fox</name>
    <dbReference type="NCBI Taxonomy" id="9402"/>
    <lineage>
        <taxon>Eukaryota</taxon>
        <taxon>Metazoa</taxon>
        <taxon>Chordata</taxon>
        <taxon>Craniata</taxon>
        <taxon>Vertebrata</taxon>
        <taxon>Euteleostomi</taxon>
        <taxon>Mammalia</taxon>
        <taxon>Eutheria</taxon>
        <taxon>Laurasiatheria</taxon>
        <taxon>Chiroptera</taxon>
        <taxon>Yinpterochiroptera</taxon>
        <taxon>Pteropodoidea</taxon>
        <taxon>Pteropodidae</taxon>
        <taxon>Pteropodinae</taxon>
        <taxon>Pteropus</taxon>
    </lineage>
</organism>
<sequence>MQDDRFETTHPPTKQLQSVIQAAHLSTSHCPSTTSGAGAAVKNWYEFSPNRRTFINTSSKA</sequence>
<accession>L5JM60</accession>
<name>L5JM60_PTEAL</name>
<keyword evidence="2" id="KW-1185">Reference proteome</keyword>
<evidence type="ECO:0000313" key="1">
    <source>
        <dbReference type="EMBL" id="ELK00484.1"/>
    </source>
</evidence>
<gene>
    <name evidence="1" type="ORF">PAL_GLEAN10025632</name>
</gene>
<evidence type="ECO:0000313" key="2">
    <source>
        <dbReference type="Proteomes" id="UP000010552"/>
    </source>
</evidence>
<dbReference type="InParanoid" id="L5JM60"/>
<protein>
    <submittedName>
        <fullName evidence="1">Uncharacterized protein</fullName>
    </submittedName>
</protein>